<feature type="chain" id="PRO_5034615182" evidence="2">
    <location>
        <begin position="28"/>
        <end position="984"/>
    </location>
</feature>
<dbReference type="KEGG" id="amex:103025602"/>
<feature type="signal peptide" evidence="2">
    <location>
        <begin position="1"/>
        <end position="27"/>
    </location>
</feature>
<dbReference type="GeneID" id="103025602"/>
<dbReference type="SUPFAM" id="SSF57184">
    <property type="entry name" value="Growth factor receptor domain"/>
    <property type="match status" value="1"/>
</dbReference>
<dbReference type="InterPro" id="IPR019170">
    <property type="entry name" value="Meckelin"/>
</dbReference>
<dbReference type="GO" id="GO:0036038">
    <property type="term" value="C:MKS complex"/>
    <property type="evidence" value="ECO:0007669"/>
    <property type="project" value="InterPro"/>
</dbReference>
<reference evidence="3" key="1">
    <citation type="submission" date="2025-08" db="UniProtKB">
        <authorList>
            <consortium name="Ensembl"/>
        </authorList>
    </citation>
    <scope>IDENTIFICATION</scope>
</reference>
<dbReference type="Proteomes" id="UP000694621">
    <property type="component" value="Unplaced"/>
</dbReference>
<evidence type="ECO:0000256" key="2">
    <source>
        <dbReference type="SAM" id="SignalP"/>
    </source>
</evidence>
<organism evidence="3 4">
    <name type="scientific">Astyanax mexicanus</name>
    <name type="common">Blind cave fish</name>
    <name type="synonym">Astyanax fasciatus mexicanus</name>
    <dbReference type="NCBI Taxonomy" id="7994"/>
    <lineage>
        <taxon>Eukaryota</taxon>
        <taxon>Metazoa</taxon>
        <taxon>Chordata</taxon>
        <taxon>Craniata</taxon>
        <taxon>Vertebrata</taxon>
        <taxon>Euteleostomi</taxon>
        <taxon>Actinopterygii</taxon>
        <taxon>Neopterygii</taxon>
        <taxon>Teleostei</taxon>
        <taxon>Ostariophysi</taxon>
        <taxon>Characiformes</taxon>
        <taxon>Characoidei</taxon>
        <taxon>Acestrorhamphidae</taxon>
        <taxon>Acestrorhamphinae</taxon>
        <taxon>Astyanax</taxon>
    </lineage>
</organism>
<dbReference type="OMA" id="YITENKG"/>
<dbReference type="GO" id="GO:0060027">
    <property type="term" value="P:convergent extension involved in gastrulation"/>
    <property type="evidence" value="ECO:0007669"/>
    <property type="project" value="Ensembl"/>
</dbReference>
<gene>
    <name evidence="3" type="primary">tmem67</name>
</gene>
<dbReference type="GO" id="GO:0060271">
    <property type="term" value="P:cilium assembly"/>
    <property type="evidence" value="ECO:0007669"/>
    <property type="project" value="Ensembl"/>
</dbReference>
<proteinExistence type="predicted"/>
<keyword evidence="1" id="KW-0472">Membrane</keyword>
<dbReference type="PANTHER" id="PTHR21274">
    <property type="entry name" value="MECKELIN"/>
    <property type="match status" value="1"/>
</dbReference>
<dbReference type="GO" id="GO:0060028">
    <property type="term" value="P:convergent extension involved in axis elongation"/>
    <property type="evidence" value="ECO:0007669"/>
    <property type="project" value="Ensembl"/>
</dbReference>
<dbReference type="AlphaFoldDB" id="A0A8B9RBB1"/>
<dbReference type="PANTHER" id="PTHR21274:SF2">
    <property type="entry name" value="MECKELIN"/>
    <property type="match status" value="1"/>
</dbReference>
<feature type="transmembrane region" description="Helical" evidence="1">
    <location>
        <begin position="679"/>
        <end position="699"/>
    </location>
</feature>
<keyword evidence="2" id="KW-0732">Signal</keyword>
<feature type="transmembrane region" description="Helical" evidence="1">
    <location>
        <begin position="719"/>
        <end position="743"/>
    </location>
</feature>
<evidence type="ECO:0000313" key="3">
    <source>
        <dbReference type="Ensembl" id="ENSAMXP00005030433.1"/>
    </source>
</evidence>
<sequence length="984" mass="109783">MATGTLQSPLIFLCFFLILLQFNPFFCEQFSISFSQPADCGPGGYFDISSLSCAKCGANQISGKSGLSCVCQTGFKVLTSNGRSVTCQKCPDSKPGVSQDGYECIQCPSAVGEDGKCQCPEGKILVERNVSGSLLQEAVCEACIGTEPDFSAPDAKGNRCVRCQDSFINTTQSCVCGSPNIPAGGMCFPPEKLPGTVVSTVSFAQLGLSVPSAWFYSFLYSSAAACLLFTNLTACQALGNMCVLNMHSTSSTGNDACGLYNTIYRATAAQGNSQNIPYWRTNLPWLYYGDQPGLASRVLQSEPLPVPFSFKGANKNTNIELLAAVYTVQGEFLRWENVRGGILQLCPDTVTRQQAAYTFGTAYKQNCVLSVSDLLSGQSEPLFFDIFLVQQKTAGDRRLLAVPVLNLNLQFNGQFVNQASNLNNWYLTQRLMLIDTLSGREKSLSSTPRVIRVASNLKIRFQLVPNTEKGEVYPPLMSVSYSDILITDPATQTVAVSFSVEYEMDQNEARVKTDIALGVLGGVAVVFSLLKTASWKRRISSPLIDVQTILKFLLIYAGDLASVFFVITVGTGLYWVIFYKAQQFVSVLLPLPVQEERFVTYVGCAFALKAVHFLHKLFEQLSVDVFFIDWERPRGKSTKSVEVTGEGKTSAAPVSIWRTYFVANEWNEIQTIRKISPTFQIMAVLFFLEVVGFSSLALRDNSSELQRSAEAYTPAYSRILRYGIASTMWLCIGFIQLMFFSVFHERFVEDKIRQFVDLCSISNISVLLFSHQCYGYYIHGRSVHGHADTNMEEMNSNLKREAENLCGQRGLLPNSDIQTFEISITSRLRAQYDRILEPLSRRHGPSRLVDASANPFEQSTKAYHTMNRFLGSVIDHAHREMDYIVKDKLLFERLIGMEFIEPMDKSIFYNDDSYSFSDVLFYGNESTLLVFDTLFFCVVDIGSQSFVLASVLTYLQQMIFRVIRNVLGRRNLVTKTLVDRRFLF</sequence>
<feature type="transmembrane region" description="Helical" evidence="1">
    <location>
        <begin position="553"/>
        <end position="578"/>
    </location>
</feature>
<name>A0A8B9RBB1_ASTMX</name>
<accession>A0A8B9RBB1</accession>
<dbReference type="GO" id="GO:0003341">
    <property type="term" value="P:cilium movement"/>
    <property type="evidence" value="ECO:0007669"/>
    <property type="project" value="Ensembl"/>
</dbReference>
<evidence type="ECO:0000256" key="1">
    <source>
        <dbReference type="SAM" id="Phobius"/>
    </source>
</evidence>
<dbReference type="CTD" id="91147"/>
<keyword evidence="1" id="KW-0812">Transmembrane</keyword>
<feature type="transmembrane region" description="Helical" evidence="1">
    <location>
        <begin position="515"/>
        <end position="533"/>
    </location>
</feature>
<evidence type="ECO:0000313" key="4">
    <source>
        <dbReference type="Proteomes" id="UP000694621"/>
    </source>
</evidence>
<dbReference type="InterPro" id="IPR009030">
    <property type="entry name" value="Growth_fac_rcpt_cys_sf"/>
</dbReference>
<dbReference type="Ensembl" id="ENSAMXT00005033321.1">
    <property type="protein sequence ID" value="ENSAMXP00005030433.1"/>
    <property type="gene ID" value="ENSAMXG00005014712.1"/>
</dbReference>
<protein>
    <submittedName>
        <fullName evidence="3">Transmembrane protein 67</fullName>
    </submittedName>
</protein>
<keyword evidence="1" id="KW-1133">Transmembrane helix</keyword>
<dbReference type="Pfam" id="PF09773">
    <property type="entry name" value="Meckelin"/>
    <property type="match status" value="1"/>
</dbReference>